<keyword evidence="2" id="KW-1185">Reference proteome</keyword>
<reference evidence="1 2" key="1">
    <citation type="submission" date="2024-02" db="EMBL/GenBank/DDBJ databases">
        <authorList>
            <person name="Chen Y."/>
            <person name="Shah S."/>
            <person name="Dougan E. K."/>
            <person name="Thang M."/>
            <person name="Chan C."/>
        </authorList>
    </citation>
    <scope>NUCLEOTIDE SEQUENCE [LARGE SCALE GENOMIC DNA]</scope>
</reference>
<name>A0ABP0QQT6_9DINO</name>
<dbReference type="Proteomes" id="UP001642484">
    <property type="component" value="Unassembled WGS sequence"/>
</dbReference>
<evidence type="ECO:0000313" key="1">
    <source>
        <dbReference type="EMBL" id="CAK9090617.1"/>
    </source>
</evidence>
<sequence>MSKKKDRDSLACSHTRWHQARCHQAFPNSHGVLCAGLDPCDQEPDQDDQGSSSSTSDLVDALLQDTEQGATSSKRIIKLAAVAAKRMKRLGVQDHELNRLARYRQSKSGRKGANAARDFHRYVHRHGRVLDVKVSSISILLRQKVTTTSGKRRVKERLGDHPVIHLSSWCQQMLEKYPRYILGGYCPEKDGHQSYMDMFASFWINYCILDRDHPVREKSLEELQHTIPIAIHGDEGRGLSKVPVMCISYQLLIPSSGPDKLNCSQNSFTTRLLYTLMPATWYARKDASIRGLLQALAADLTALFEEGLTVTIPLKDIYKALLLFKSQPQRTKRILKGLNGSQCVYLCLAGTPSPLRSIPGGDRPSAIKPDLMHTFNIGIGGDFAFSAVITLCRLNFFDDYGSTIQKRLDCAYDRFAQWCFDNHKNAQIKSFELNKFHITSFLNWSWISACFLFFLNSQHLPATNQSLAHLA</sequence>
<proteinExistence type="predicted"/>
<organism evidence="1 2">
    <name type="scientific">Durusdinium trenchii</name>
    <dbReference type="NCBI Taxonomy" id="1381693"/>
    <lineage>
        <taxon>Eukaryota</taxon>
        <taxon>Sar</taxon>
        <taxon>Alveolata</taxon>
        <taxon>Dinophyceae</taxon>
        <taxon>Suessiales</taxon>
        <taxon>Symbiodiniaceae</taxon>
        <taxon>Durusdinium</taxon>
    </lineage>
</organism>
<evidence type="ECO:0000313" key="2">
    <source>
        <dbReference type="Proteomes" id="UP001642484"/>
    </source>
</evidence>
<dbReference type="EMBL" id="CAXAMN010024873">
    <property type="protein sequence ID" value="CAK9090617.1"/>
    <property type="molecule type" value="Genomic_DNA"/>
</dbReference>
<comment type="caution">
    <text evidence="1">The sequence shown here is derived from an EMBL/GenBank/DDBJ whole genome shotgun (WGS) entry which is preliminary data.</text>
</comment>
<accession>A0ABP0QQT6</accession>
<protein>
    <submittedName>
        <fullName evidence="1">Uncharacterized protein</fullName>
    </submittedName>
</protein>
<gene>
    <name evidence="1" type="ORF">CCMP2556_LOCUS43531</name>
</gene>